<feature type="domain" description="D-glutamate cyclase-like C-terminal" evidence="1">
    <location>
        <begin position="7"/>
        <end position="282"/>
    </location>
</feature>
<evidence type="ECO:0000313" key="3">
    <source>
        <dbReference type="Proteomes" id="UP000241048"/>
    </source>
</evidence>
<dbReference type="PANTHER" id="PTHR32022">
    <property type="entry name" value="D-GLUTAMATE CYCLASE, MITOCHONDRIAL"/>
    <property type="match status" value="1"/>
</dbReference>
<gene>
    <name evidence="2" type="ORF">C7U56_05105</name>
</gene>
<dbReference type="Proteomes" id="UP000241048">
    <property type="component" value="Unassembled WGS sequence"/>
</dbReference>
<proteinExistence type="predicted"/>
<dbReference type="InterPro" id="IPR025504">
    <property type="entry name" value="GLUCM_C"/>
</dbReference>
<protein>
    <recommendedName>
        <fullName evidence="1">D-glutamate cyclase-like C-terminal domain-containing protein</fullName>
    </recommendedName>
</protein>
<name>A0A2T3FPU7_9CLOT</name>
<comment type="caution">
    <text evidence="2">The sequence shown here is derived from an EMBL/GenBank/DDBJ whole genome shotgun (WGS) entry which is preliminary data.</text>
</comment>
<organism evidence="2 3">
    <name type="scientific">Clostridium fessum</name>
    <dbReference type="NCBI Taxonomy" id="2126740"/>
    <lineage>
        <taxon>Bacteria</taxon>
        <taxon>Bacillati</taxon>
        <taxon>Bacillota</taxon>
        <taxon>Clostridia</taxon>
        <taxon>Eubacteriales</taxon>
        <taxon>Clostridiaceae</taxon>
        <taxon>Clostridium</taxon>
    </lineage>
</organism>
<dbReference type="Pfam" id="PF14336">
    <property type="entry name" value="GLUCM-like_C"/>
    <property type="match status" value="1"/>
</dbReference>
<dbReference type="PANTHER" id="PTHR32022:SF10">
    <property type="entry name" value="D-GLUTAMATE CYCLASE, MITOCHONDRIAL"/>
    <property type="match status" value="1"/>
</dbReference>
<dbReference type="Gene3D" id="3.90.1640.20">
    <property type="entry name" value="TON_0340"/>
    <property type="match status" value="1"/>
</dbReference>
<accession>A0A2T3FPU7</accession>
<sequence>MTFYETLDSIMKQDFGGRGLLASLPASPLAAVSASLAHAKRAVLLTGFPVRMPDGSITGETDGPSGTANLAAALTAAGCGVSVVTDWSSYPHLEAALRFRAPQATLIRLPEQNTDNFIRTFIHDAKPTHLISLERPGKAENGHYHSMRGEQLDDMITDSALFLSAAREAGATVISIGDGGNEMGMGTFRREILAGVPHGELICTAEAADLTLASGVSNWWGWGIASLLSLELGRNLLPSDRTETELLRRVVAAGGVDGCTKKAELTVDALPLETHLRILQSVRELTDETLKKQTAKRETPYFYRERKVMAAV</sequence>
<dbReference type="AlphaFoldDB" id="A0A2T3FPU7"/>
<dbReference type="RefSeq" id="WP_107000466.1">
    <property type="nucleotide sequence ID" value="NZ_PYLO01000002.1"/>
</dbReference>
<keyword evidence="3" id="KW-1185">Reference proteome</keyword>
<reference evidence="2 3" key="1">
    <citation type="submission" date="2018-03" db="EMBL/GenBank/DDBJ databases">
        <title>Lachnoclostridium SNUG30386 gen.nov., sp.nov., isolated from human faeces.</title>
        <authorList>
            <person name="Seo B."/>
            <person name="Jeon K."/>
            <person name="Ko G."/>
        </authorList>
    </citation>
    <scope>NUCLEOTIDE SEQUENCE [LARGE SCALE GENOMIC DNA]</scope>
    <source>
        <strain evidence="2 3">SNUG30386</strain>
    </source>
</reference>
<evidence type="ECO:0000313" key="2">
    <source>
        <dbReference type="EMBL" id="PST37310.1"/>
    </source>
</evidence>
<evidence type="ECO:0000259" key="1">
    <source>
        <dbReference type="Pfam" id="PF14336"/>
    </source>
</evidence>
<dbReference type="EMBL" id="PYLO01000002">
    <property type="protein sequence ID" value="PST37310.1"/>
    <property type="molecule type" value="Genomic_DNA"/>
</dbReference>